<dbReference type="AlphaFoldDB" id="A0A841YE65"/>
<dbReference type="RefSeq" id="WP_007546334.1">
    <property type="nucleotide sequence ID" value="NZ_JAARPY010000006.1"/>
</dbReference>
<proteinExistence type="predicted"/>
<keyword evidence="1" id="KW-0175">Coiled coil</keyword>
<dbReference type="SUPFAM" id="SSF53474">
    <property type="entry name" value="alpha/beta-Hydrolases"/>
    <property type="match status" value="1"/>
</dbReference>
<dbReference type="Proteomes" id="UP000571128">
    <property type="component" value="Unassembled WGS sequence"/>
</dbReference>
<name>A0A841YE65_9LIST</name>
<evidence type="ECO:0000313" key="3">
    <source>
        <dbReference type="Proteomes" id="UP000571128"/>
    </source>
</evidence>
<reference evidence="2 3" key="1">
    <citation type="submission" date="2020-03" db="EMBL/GenBank/DDBJ databases">
        <title>Soil Listeria distribution.</title>
        <authorList>
            <person name="Liao J."/>
            <person name="Wiedmann M."/>
        </authorList>
    </citation>
    <scope>NUCLEOTIDE SEQUENCE [LARGE SCALE GENOMIC DNA]</scope>
    <source>
        <strain evidence="2 3">FSL L7-1645</strain>
    </source>
</reference>
<organism evidence="2 3">
    <name type="scientific">Listeria fleischmannii</name>
    <dbReference type="NCBI Taxonomy" id="1069827"/>
    <lineage>
        <taxon>Bacteria</taxon>
        <taxon>Bacillati</taxon>
        <taxon>Bacillota</taxon>
        <taxon>Bacilli</taxon>
        <taxon>Bacillales</taxon>
        <taxon>Listeriaceae</taxon>
        <taxon>Listeria</taxon>
    </lineage>
</organism>
<accession>A0A841YE65</accession>
<dbReference type="InterPro" id="IPR029058">
    <property type="entry name" value="AB_hydrolase_fold"/>
</dbReference>
<dbReference type="Gene3D" id="3.40.50.1820">
    <property type="entry name" value="alpha/beta hydrolase"/>
    <property type="match status" value="1"/>
</dbReference>
<evidence type="ECO:0000313" key="2">
    <source>
        <dbReference type="EMBL" id="MBC1398682.1"/>
    </source>
</evidence>
<gene>
    <name evidence="2" type="ORF">HB844_07370</name>
</gene>
<feature type="coiled-coil region" evidence="1">
    <location>
        <begin position="298"/>
        <end position="325"/>
    </location>
</feature>
<sequence length="409" mass="46482">MVGFTDEEYFNLSDRVYNNDVLENEKPIGLKDGSQWRVIEYVDKSGSGLQAIAVVPAKDYQKGKTNYDNVIFVSRGSEPNKSQFVKDWIHTDFLKLGIGFKPPIDKGVQANYGENLKKIADISSKVSLPGMGLAQLPSWYINTDNQFVNYQTFVNQTIKKFNIQDYSFTGHSLGGALSQYMAVQTHKKSVTYAAANPFRLLSKEQQQAVKNGDFNGLIFDYRHRLDPVGKIVPNGVPIGQQFIMDTNPNAKMGTFVFMGHMRGTFTGMFHGDGSAQLKVSPDAVIQQANRIDYVVEVMQKVQQRMEDLEEVARQKSRQLRQRLEDDTIEGAQFSELTSWDVDDALTEKNVHYRNGVYEFHDADKFDKFYTSNERNIQKLLGFQRELIQAAKAMREKDNTLGDWITANTN</sequence>
<protein>
    <submittedName>
        <fullName evidence="2">Lipase</fullName>
    </submittedName>
</protein>
<evidence type="ECO:0000256" key="1">
    <source>
        <dbReference type="SAM" id="Coils"/>
    </source>
</evidence>
<comment type="caution">
    <text evidence="2">The sequence shown here is derived from an EMBL/GenBank/DDBJ whole genome shotgun (WGS) entry which is preliminary data.</text>
</comment>
<dbReference type="EMBL" id="JAARPY010000006">
    <property type="protein sequence ID" value="MBC1398682.1"/>
    <property type="molecule type" value="Genomic_DNA"/>
</dbReference>